<dbReference type="AlphaFoldDB" id="A0A1L6MUU4"/>
<name>A0A1L6MUU4_9BACT</name>
<gene>
    <name evidence="1" type="ORF">BCY86_00235</name>
</gene>
<organism evidence="1 2">
    <name type="scientific">Pajaroellobacter abortibovis</name>
    <dbReference type="NCBI Taxonomy" id="1882918"/>
    <lineage>
        <taxon>Bacteria</taxon>
        <taxon>Pseudomonadati</taxon>
        <taxon>Myxococcota</taxon>
        <taxon>Polyangia</taxon>
        <taxon>Polyangiales</taxon>
        <taxon>Polyangiaceae</taxon>
    </lineage>
</organism>
<keyword evidence="2" id="KW-1185">Reference proteome</keyword>
<dbReference type="EMBL" id="CP016908">
    <property type="protein sequence ID" value="APR99274.1"/>
    <property type="molecule type" value="Genomic_DNA"/>
</dbReference>
<dbReference type="KEGG" id="pabo:BCY86_00235"/>
<accession>A0A1L6MUU4</accession>
<reference evidence="1 2" key="1">
    <citation type="submission" date="2016-08" db="EMBL/GenBank/DDBJ databases">
        <title>Identification and validation of antigenic proteins from Pajaroellobacter abortibovis using de-novo genome sequence assembly and reverse vaccinology.</title>
        <authorList>
            <person name="Welly B.T."/>
            <person name="Miller M.R."/>
            <person name="Stott J.L."/>
            <person name="Blanchard M.T."/>
            <person name="Islas-Trejo A.D."/>
            <person name="O'Rourke S.M."/>
            <person name="Young A.E."/>
            <person name="Medrano J.F."/>
            <person name="Van Eenennaam A.L."/>
        </authorList>
    </citation>
    <scope>NUCLEOTIDE SEQUENCE [LARGE SCALE GENOMIC DNA]</scope>
    <source>
        <strain evidence="1 2">BTF92-0548A/99-0131</strain>
    </source>
</reference>
<dbReference type="STRING" id="1882918.BCY86_00235"/>
<evidence type="ECO:0000313" key="2">
    <source>
        <dbReference type="Proteomes" id="UP000185544"/>
    </source>
</evidence>
<evidence type="ECO:0000313" key="1">
    <source>
        <dbReference type="EMBL" id="APR99274.1"/>
    </source>
</evidence>
<dbReference type="Proteomes" id="UP000185544">
    <property type="component" value="Chromosome"/>
</dbReference>
<protein>
    <submittedName>
        <fullName evidence="1">Uncharacterized protein</fullName>
    </submittedName>
</protein>
<proteinExistence type="predicted"/>
<sequence length="89" mass="10235">MFARDLAETILSPFWSEEEGFVLTSAGEKLTLYRPQVWIDHVIPNATGATCHLLHRLGTMLDDRYLPHVEQELHRLVPLSYAIRSVMDD</sequence>